<dbReference type="EMBL" id="JAWXYG010000009">
    <property type="protein sequence ID" value="KAK4263850.1"/>
    <property type="molecule type" value="Genomic_DNA"/>
</dbReference>
<accession>A0AAE1J533</accession>
<evidence type="ECO:0000259" key="1">
    <source>
        <dbReference type="Pfam" id="PF03108"/>
    </source>
</evidence>
<feature type="domain" description="Transposase MuDR plant" evidence="1">
    <location>
        <begin position="179"/>
        <end position="232"/>
    </location>
</feature>
<protein>
    <recommendedName>
        <fullName evidence="1">Transposase MuDR plant domain-containing protein</fullName>
    </recommendedName>
</protein>
<name>A0AAE1J533_9FABA</name>
<dbReference type="SUPFAM" id="SSF54277">
    <property type="entry name" value="CAD &amp; PB1 domains"/>
    <property type="match status" value="1"/>
</dbReference>
<evidence type="ECO:0000313" key="3">
    <source>
        <dbReference type="Proteomes" id="UP001293593"/>
    </source>
</evidence>
<dbReference type="InterPro" id="IPR004332">
    <property type="entry name" value="Transposase_MuDR"/>
</dbReference>
<dbReference type="Pfam" id="PF03108">
    <property type="entry name" value="DBD_Tnp_Mut"/>
    <property type="match status" value="1"/>
</dbReference>
<gene>
    <name evidence="2" type="ORF">QN277_029211</name>
</gene>
<reference evidence="2" key="1">
    <citation type="submission" date="2023-10" db="EMBL/GenBank/DDBJ databases">
        <title>Chromosome-level genome of the transformable northern wattle, Acacia crassicarpa.</title>
        <authorList>
            <person name="Massaro I."/>
            <person name="Sinha N.R."/>
            <person name="Poethig S."/>
            <person name="Leichty A.R."/>
        </authorList>
    </citation>
    <scope>NUCLEOTIDE SEQUENCE</scope>
    <source>
        <strain evidence="2">Acra3RX</strain>
        <tissue evidence="2">Leaf</tissue>
    </source>
</reference>
<dbReference type="Proteomes" id="UP001293593">
    <property type="component" value="Unassembled WGS sequence"/>
</dbReference>
<comment type="caution">
    <text evidence="2">The sequence shown here is derived from an EMBL/GenBank/DDBJ whole genome shotgun (WGS) entry which is preliminary data.</text>
</comment>
<evidence type="ECO:0000313" key="2">
    <source>
        <dbReference type="EMBL" id="KAK4263850.1"/>
    </source>
</evidence>
<dbReference type="AlphaFoldDB" id="A0AAE1J533"/>
<keyword evidence="3" id="KW-1185">Reference proteome</keyword>
<sequence length="294" mass="33165">MMATPSSKSLICFFHVGGGGEFVANGEGEVKYNGGNVRVKALKEGMKLEELRVMIGEWFGIDGDIKYTVSFDENILIDMVDDDEMENIFTYNERSAHVYVGCKGTHIAAREMDDQERVHQFVNLTQMTNIEEPMSYGASDDYANNEGSGIPLLSLPCASQSTPTPMPEMNSKKWKDLVIGVNQTFANSDEFKKVLHKFSIAHKFEYTYVKNARDCVYVKCKVEDCPWRITARAIGKSNDFLRVTRYTKDHDHIAQDNLQLTHARSAALTSTIIIEEVRDHTDKRPNDIKGSKST</sequence>
<dbReference type="CDD" id="cd05992">
    <property type="entry name" value="PB1"/>
    <property type="match status" value="1"/>
</dbReference>
<organism evidence="2 3">
    <name type="scientific">Acacia crassicarpa</name>
    <name type="common">northern wattle</name>
    <dbReference type="NCBI Taxonomy" id="499986"/>
    <lineage>
        <taxon>Eukaryota</taxon>
        <taxon>Viridiplantae</taxon>
        <taxon>Streptophyta</taxon>
        <taxon>Embryophyta</taxon>
        <taxon>Tracheophyta</taxon>
        <taxon>Spermatophyta</taxon>
        <taxon>Magnoliopsida</taxon>
        <taxon>eudicotyledons</taxon>
        <taxon>Gunneridae</taxon>
        <taxon>Pentapetalae</taxon>
        <taxon>rosids</taxon>
        <taxon>fabids</taxon>
        <taxon>Fabales</taxon>
        <taxon>Fabaceae</taxon>
        <taxon>Caesalpinioideae</taxon>
        <taxon>mimosoid clade</taxon>
        <taxon>Acacieae</taxon>
        <taxon>Acacia</taxon>
    </lineage>
</organism>
<proteinExistence type="predicted"/>